<sequence length="121" mass="14018">SEVPANLYDTHLFKESEFHWLSIFNGYLEDEKISFFLLVVRSNKLVLVDMCFQPHRLTLIRCFMVALVSQQAKKLNYRIRRCSTRGMPGVSSMAITDIYGADALKDKVEDTIIRSYVNVHN</sequence>
<name>A0A9N9IN87_9GLOM</name>
<dbReference type="EMBL" id="CAJVPQ010014938">
    <property type="protein sequence ID" value="CAG8741093.1"/>
    <property type="molecule type" value="Genomic_DNA"/>
</dbReference>
<organism evidence="1 2">
    <name type="scientific">Funneliformis caledonium</name>
    <dbReference type="NCBI Taxonomy" id="1117310"/>
    <lineage>
        <taxon>Eukaryota</taxon>
        <taxon>Fungi</taxon>
        <taxon>Fungi incertae sedis</taxon>
        <taxon>Mucoromycota</taxon>
        <taxon>Glomeromycotina</taxon>
        <taxon>Glomeromycetes</taxon>
        <taxon>Glomerales</taxon>
        <taxon>Glomeraceae</taxon>
        <taxon>Funneliformis</taxon>
    </lineage>
</organism>
<accession>A0A9N9IN87</accession>
<comment type="caution">
    <text evidence="1">The sequence shown here is derived from an EMBL/GenBank/DDBJ whole genome shotgun (WGS) entry which is preliminary data.</text>
</comment>
<evidence type="ECO:0000313" key="2">
    <source>
        <dbReference type="Proteomes" id="UP000789570"/>
    </source>
</evidence>
<gene>
    <name evidence="1" type="ORF">FCALED_LOCUS15626</name>
</gene>
<dbReference type="OrthoDB" id="1262810at2759"/>
<dbReference type="Proteomes" id="UP000789570">
    <property type="component" value="Unassembled WGS sequence"/>
</dbReference>
<proteinExistence type="predicted"/>
<reference evidence="1" key="1">
    <citation type="submission" date="2021-06" db="EMBL/GenBank/DDBJ databases">
        <authorList>
            <person name="Kallberg Y."/>
            <person name="Tangrot J."/>
            <person name="Rosling A."/>
        </authorList>
    </citation>
    <scope>NUCLEOTIDE SEQUENCE</scope>
    <source>
        <strain evidence="1">UK204</strain>
    </source>
</reference>
<evidence type="ECO:0000313" key="1">
    <source>
        <dbReference type="EMBL" id="CAG8741093.1"/>
    </source>
</evidence>
<keyword evidence="2" id="KW-1185">Reference proteome</keyword>
<feature type="non-terminal residue" evidence="1">
    <location>
        <position position="1"/>
    </location>
</feature>
<protein>
    <submittedName>
        <fullName evidence="1">10006_t:CDS:1</fullName>
    </submittedName>
</protein>
<feature type="non-terminal residue" evidence="1">
    <location>
        <position position="121"/>
    </location>
</feature>
<dbReference type="AlphaFoldDB" id="A0A9N9IN87"/>